<organism evidence="3">
    <name type="scientific">Vitis vinifera</name>
    <name type="common">Grape</name>
    <dbReference type="NCBI Taxonomy" id="29760"/>
    <lineage>
        <taxon>Eukaryota</taxon>
        <taxon>Viridiplantae</taxon>
        <taxon>Streptophyta</taxon>
        <taxon>Embryophyta</taxon>
        <taxon>Tracheophyta</taxon>
        <taxon>Spermatophyta</taxon>
        <taxon>Magnoliopsida</taxon>
        <taxon>eudicotyledons</taxon>
        <taxon>Gunneridae</taxon>
        <taxon>Pentapetalae</taxon>
        <taxon>rosids</taxon>
        <taxon>Vitales</taxon>
        <taxon>Vitaceae</taxon>
        <taxon>Viteae</taxon>
        <taxon>Vitis</taxon>
    </lineage>
</organism>
<dbReference type="AlphaFoldDB" id="A5AH31"/>
<reference evidence="3" key="1">
    <citation type="journal article" date="2007" name="PLoS ONE">
        <title>The first genome sequence of an elite grapevine cultivar (Pinot noir Vitis vinifera L.): coping with a highly heterozygous genome.</title>
        <authorList>
            <person name="Velasco R."/>
            <person name="Zharkikh A."/>
            <person name="Troggio M."/>
            <person name="Cartwright D.A."/>
            <person name="Cestaro A."/>
            <person name="Pruss D."/>
            <person name="Pindo M."/>
            <person name="FitzGerald L.M."/>
            <person name="Vezzulli S."/>
            <person name="Reid J."/>
            <person name="Malacarne G."/>
            <person name="Iliev D."/>
            <person name="Coppola G."/>
            <person name="Wardell B."/>
            <person name="Micheletti D."/>
            <person name="Macalma T."/>
            <person name="Facci M."/>
            <person name="Mitchell J.T."/>
            <person name="Perazzolli M."/>
            <person name="Eldredge G."/>
            <person name="Gatto P."/>
            <person name="Oyzerski R."/>
            <person name="Moretto M."/>
            <person name="Gutin N."/>
            <person name="Stefanini M."/>
            <person name="Chen Y."/>
            <person name="Segala C."/>
            <person name="Davenport C."/>
            <person name="Dematte L."/>
            <person name="Mraz A."/>
            <person name="Battilana J."/>
            <person name="Stormo K."/>
            <person name="Costa F."/>
            <person name="Tao Q."/>
            <person name="Si-Ammour A."/>
            <person name="Harkins T."/>
            <person name="Lackey A."/>
            <person name="Perbost C."/>
            <person name="Taillon B."/>
            <person name="Stella A."/>
            <person name="Solovyev V."/>
            <person name="Fawcett J.A."/>
            <person name="Sterck L."/>
            <person name="Vandepoele K."/>
            <person name="Grando S.M."/>
            <person name="Toppo S."/>
            <person name="Moser C."/>
            <person name="Lanchbury J."/>
            <person name="Bogden R."/>
            <person name="Skolnick M."/>
            <person name="Sgaramella V."/>
            <person name="Bhatnagar S.K."/>
            <person name="Fontana P."/>
            <person name="Gutin A."/>
            <person name="Van de Peer Y."/>
            <person name="Salamini F."/>
            <person name="Viola R."/>
        </authorList>
    </citation>
    <scope>NUCLEOTIDE SEQUENCE</scope>
</reference>
<dbReference type="Pfam" id="PF00012">
    <property type="entry name" value="HSP70"/>
    <property type="match status" value="1"/>
</dbReference>
<keyword evidence="1" id="KW-0547">Nucleotide-binding</keyword>
<dbReference type="EMBL" id="AM426657">
    <property type="protein sequence ID" value="CAN69018.1"/>
    <property type="molecule type" value="Genomic_DNA"/>
</dbReference>
<dbReference type="GO" id="GO:0140662">
    <property type="term" value="F:ATP-dependent protein folding chaperone"/>
    <property type="evidence" value="ECO:0007669"/>
    <property type="project" value="InterPro"/>
</dbReference>
<evidence type="ECO:0000313" key="3">
    <source>
        <dbReference type="EMBL" id="CAN69018.1"/>
    </source>
</evidence>
<accession>A5AH31</accession>
<keyword evidence="2" id="KW-0067">ATP-binding</keyword>
<sequence>MDFLSYVAEVSRGWDEPTKGEVGKMKSQLSAFNAKVGMYTLKEDNDMKAKFAAVTRRLEELELKKVHEVQAVAEVPVQVKLCPNCQSYEHLVEECPTISAEREMFGDQANVVGQFKSNNNAPYGNTYNSSWRNHPNFSWKAKATQYQQPDQPSQQSSSLEQAIANLSKGKTPVKGKNLLEGKKVFCYGKVAEQLQGSGERQLCEAVRASCLEIFWRGSFAWERRPESAAGGVDIVPESGKFQKEMPPLKIDEFGRLVKEGASDSDSDVSCYARKHGKSESCGDAAAQRRPRFSSEEINAMVLTKMKDTAEAFLGKKIKDVVVPVVMVAKDKESGRIDEELRPAAAPWSRKNANPDMVVSVHQEDESNAAIDSTDVAAEPPVVNQLECRPDVPRISDMANRTTSFRSKEE</sequence>
<gene>
    <name evidence="3" type="ORF">VITISV_006851</name>
</gene>
<protein>
    <submittedName>
        <fullName evidence="3">Uncharacterized protein</fullName>
    </submittedName>
</protein>
<dbReference type="InterPro" id="IPR013126">
    <property type="entry name" value="Hsp_70_fam"/>
</dbReference>
<name>A5AH31_VITVI</name>
<dbReference type="ExpressionAtlas" id="A5AH31">
    <property type="expression patterns" value="baseline and differential"/>
</dbReference>
<evidence type="ECO:0000256" key="2">
    <source>
        <dbReference type="ARBA" id="ARBA00022840"/>
    </source>
</evidence>
<dbReference type="GO" id="GO:0005524">
    <property type="term" value="F:ATP binding"/>
    <property type="evidence" value="ECO:0007669"/>
    <property type="project" value="UniProtKB-KW"/>
</dbReference>
<dbReference type="Gene3D" id="3.30.420.40">
    <property type="match status" value="1"/>
</dbReference>
<proteinExistence type="predicted"/>
<evidence type="ECO:0000256" key="1">
    <source>
        <dbReference type="ARBA" id="ARBA00022741"/>
    </source>
</evidence>